<dbReference type="Proteomes" id="UP000015102">
    <property type="component" value="Unassembled WGS sequence"/>
</dbReference>
<dbReference type="EMBL" id="CAQQ02383584">
    <property type="status" value="NOT_ANNOTATED_CDS"/>
    <property type="molecule type" value="Genomic_DNA"/>
</dbReference>
<sequence length="143" mass="17364">MNRRSTKIPHEELVSSGLEALLNNSVGVTRNMKKLLPRKIYSIRNTRATKEVFQNKRREVVTLARQKKRRFEKAQFEMLKFMEDRNQQNSSKTEENELFLFKATDEYKNKRWKSPKLYRESHETRKCHPMQEWLHTINIILQR</sequence>
<reference evidence="2" key="1">
    <citation type="submission" date="2013-02" db="EMBL/GenBank/DDBJ databases">
        <authorList>
            <person name="Hughes D."/>
        </authorList>
    </citation>
    <scope>NUCLEOTIDE SEQUENCE</scope>
    <source>
        <strain>Durham</strain>
        <strain evidence="2">NC isolate 2 -- Noor lab</strain>
    </source>
</reference>
<proteinExistence type="predicted"/>
<accession>T1GZ50</accession>
<protein>
    <submittedName>
        <fullName evidence="1">Uncharacterized protein</fullName>
    </submittedName>
</protein>
<name>T1GZ50_MEGSC</name>
<dbReference type="EnsemblMetazoa" id="MESCA009144-RA">
    <property type="protein sequence ID" value="MESCA009144-PA"/>
    <property type="gene ID" value="MESCA009144"/>
</dbReference>
<reference evidence="1" key="2">
    <citation type="submission" date="2015-06" db="UniProtKB">
        <authorList>
            <consortium name="EnsemblMetazoa"/>
        </authorList>
    </citation>
    <scope>IDENTIFICATION</scope>
</reference>
<dbReference type="EMBL" id="CAQQ02383585">
    <property type="status" value="NOT_ANNOTATED_CDS"/>
    <property type="molecule type" value="Genomic_DNA"/>
</dbReference>
<dbReference type="AlphaFoldDB" id="T1GZ50"/>
<evidence type="ECO:0000313" key="1">
    <source>
        <dbReference type="EnsemblMetazoa" id="MESCA009144-PA"/>
    </source>
</evidence>
<dbReference type="HOGENOM" id="CLU_1808404_0_0_1"/>
<evidence type="ECO:0000313" key="2">
    <source>
        <dbReference type="Proteomes" id="UP000015102"/>
    </source>
</evidence>
<organism evidence="1 2">
    <name type="scientific">Megaselia scalaris</name>
    <name type="common">Humpbacked fly</name>
    <name type="synonym">Phora scalaris</name>
    <dbReference type="NCBI Taxonomy" id="36166"/>
    <lineage>
        <taxon>Eukaryota</taxon>
        <taxon>Metazoa</taxon>
        <taxon>Ecdysozoa</taxon>
        <taxon>Arthropoda</taxon>
        <taxon>Hexapoda</taxon>
        <taxon>Insecta</taxon>
        <taxon>Pterygota</taxon>
        <taxon>Neoptera</taxon>
        <taxon>Endopterygota</taxon>
        <taxon>Diptera</taxon>
        <taxon>Brachycera</taxon>
        <taxon>Muscomorpha</taxon>
        <taxon>Platypezoidea</taxon>
        <taxon>Phoridae</taxon>
        <taxon>Megaseliini</taxon>
        <taxon>Megaselia</taxon>
    </lineage>
</organism>
<keyword evidence="2" id="KW-1185">Reference proteome</keyword>